<sequence length="1240" mass="142448">MHDLYTRSYHNLWDVIINGDLEEEPAPTGETSTLTAPKTAKQLAAKSNLERVKSILLLAIPNEYLLKSHIVADAKSLWAAIKARFGGNEESKKMQKNVLKHQFENFTTASNESLDKAYDRFQKLISQLEVHGAPISNEDINQKFLRSLPPSWNQIALIMRNKLDIDEIDIDDLYNNLRVYEDEMKKSGRNQGRRSYSDNSRSNASTNESSSHARVAQDGLEGYDWSNDFKVEPVNYALMAISSLSSSSSSDNENELAWGEKYEFQNNELKCREIKINNLNLELEKVFKERDELKLKIEKWEESSKNLDELLNSQMSARDKTSLGYGTQFNEMSNNSKTDSEISLSVFMSDQVMKRTYQQMIDEYAIRKKIIESKTTDLNTKTSKTVGKTNEANTQKPKTVYESANKDKVIIEDWNLDDEDDVSEVQTVSPVKTNETQTVKTRVDKIGQTSQKQGIGFKKIKACFVYKSTDHLIKDCNFHDKQSQEPKLKTVVNTGPRVDKPVWDNTKRVNHQKISKYPHLRKTFVPSGVLTRTGLITHVKQNEKRAVHTVSTVRPVSTARPVSTVRPVSTARPVSTVRPFAPKIAQTGGAIRPIYPRMDNVRPRGSYLPIKRSYYTKPSFRPKDLKQDVKTSRVQNMTTAGIRAVVNTAKGKMDTDLKKSRWVWRPKGNYLDHVSKDSGSFMLKKGNPEILLQDHAVVDSGCSSHMTGNKAYLSDYEDYNGGFVAFGSDPKGGKITGKGKIRTANLDFDDVYFVDELKFNLFSVSQMCDKKNSVLFTETECLILSPSFKLLDESQVVLRAPRKDDVYSLDLKNIVPFGEFKNHAMNEFCAKKGIKREFSVARTPQQNGVTERKNRTLIEATRTISPKDNDVQDSEDVADKEGQHQMTEDEQVLHDELEKMIAQEVVAKVLDNATRQAFEEEKRNISSLKRAAQTTSINKLSTVMAYSMKPMMMRMWVQWLIVNDLVDFINVVLFPHQNHKEIHLKDLFLGDPNVNCSNKEERFKRLLQHNKHCWVEAMQEELLQFKLQKVWILVDLPSRKKTIGTKWVFKNKRDERSIIVKNKARLVAQGFEKDILKTPPPPSERETSKTVEEKKVEEENVNPEPVLIEKKAVGIRRKTLARRRASDKQGQDSSKRQKKEKETADYEEEKDELRMWLTVVPDEEKFVDPEILHTKFPIVDWEFQSLVNMHVYKIIRADGNTSWLMERFQDTPEGYNLMLWGDLKILVDPEQDDDIWKNQN</sequence>
<feature type="coiled-coil region" evidence="4">
    <location>
        <begin position="262"/>
        <end position="310"/>
    </location>
</feature>
<keyword evidence="3" id="KW-0378">Hydrolase</keyword>
<feature type="region of interest" description="Disordered" evidence="5">
    <location>
        <begin position="865"/>
        <end position="887"/>
    </location>
</feature>
<feature type="compositionally biased region" description="Basic and acidic residues" evidence="5">
    <location>
        <begin position="1083"/>
        <end position="1098"/>
    </location>
</feature>
<reference evidence="7" key="1">
    <citation type="journal article" date="2022" name="Int. J. Mol. Sci.">
        <title>Draft Genome of Tanacetum Coccineum: Genomic Comparison of Closely Related Tanacetum-Family Plants.</title>
        <authorList>
            <person name="Yamashiro T."/>
            <person name="Shiraishi A."/>
            <person name="Nakayama K."/>
            <person name="Satake H."/>
        </authorList>
    </citation>
    <scope>NUCLEOTIDE SEQUENCE</scope>
</reference>
<evidence type="ECO:0000313" key="8">
    <source>
        <dbReference type="Proteomes" id="UP001151760"/>
    </source>
</evidence>
<proteinExistence type="predicted"/>
<dbReference type="SUPFAM" id="SSF53098">
    <property type="entry name" value="Ribonuclease H-like"/>
    <property type="match status" value="1"/>
</dbReference>
<dbReference type="Gene3D" id="3.30.420.10">
    <property type="entry name" value="Ribonuclease H-like superfamily/Ribonuclease H"/>
    <property type="match status" value="1"/>
</dbReference>
<feature type="compositionally biased region" description="Basic and acidic residues" evidence="5">
    <location>
        <begin position="877"/>
        <end position="887"/>
    </location>
</feature>
<dbReference type="InterPro" id="IPR039537">
    <property type="entry name" value="Retrotran_Ty1/copia-like"/>
</dbReference>
<keyword evidence="1" id="KW-0645">Protease</keyword>
<dbReference type="PANTHER" id="PTHR42648:SF32">
    <property type="entry name" value="RIBONUCLEASE H-LIKE DOMAIN, GAG-PRE-INTEGRASE DOMAIN PROTEIN-RELATED"/>
    <property type="match status" value="1"/>
</dbReference>
<evidence type="ECO:0000256" key="2">
    <source>
        <dbReference type="ARBA" id="ARBA00022723"/>
    </source>
</evidence>
<dbReference type="InterPro" id="IPR054722">
    <property type="entry name" value="PolX-like_BBD"/>
</dbReference>
<keyword evidence="8" id="KW-1185">Reference proteome</keyword>
<feature type="compositionally biased region" description="Basic and acidic residues" evidence="5">
    <location>
        <begin position="1124"/>
        <end position="1144"/>
    </location>
</feature>
<dbReference type="Proteomes" id="UP001151760">
    <property type="component" value="Unassembled WGS sequence"/>
</dbReference>
<dbReference type="InterPro" id="IPR036397">
    <property type="entry name" value="RNaseH_sf"/>
</dbReference>
<feature type="region of interest" description="Disordered" evidence="5">
    <location>
        <begin position="1118"/>
        <end position="1146"/>
    </location>
</feature>
<feature type="domain" description="Integrase catalytic" evidence="6">
    <location>
        <begin position="819"/>
        <end position="922"/>
    </location>
</feature>
<evidence type="ECO:0000313" key="7">
    <source>
        <dbReference type="EMBL" id="GJT09225.1"/>
    </source>
</evidence>
<dbReference type="InterPro" id="IPR013103">
    <property type="entry name" value="RVT_2"/>
</dbReference>
<evidence type="ECO:0000256" key="5">
    <source>
        <dbReference type="SAM" id="MobiDB-lite"/>
    </source>
</evidence>
<dbReference type="Pfam" id="PF22936">
    <property type="entry name" value="Pol_BBD"/>
    <property type="match status" value="1"/>
</dbReference>
<dbReference type="PANTHER" id="PTHR42648">
    <property type="entry name" value="TRANSPOSASE, PUTATIVE-RELATED"/>
    <property type="match status" value="1"/>
</dbReference>
<dbReference type="PROSITE" id="PS50994">
    <property type="entry name" value="INTEGRASE"/>
    <property type="match status" value="1"/>
</dbReference>
<dbReference type="EMBL" id="BQNB010012892">
    <property type="protein sequence ID" value="GJT09225.1"/>
    <property type="molecule type" value="Genomic_DNA"/>
</dbReference>
<feature type="compositionally biased region" description="Low complexity" evidence="5">
    <location>
        <begin position="199"/>
        <end position="210"/>
    </location>
</feature>
<feature type="region of interest" description="Disordered" evidence="5">
    <location>
        <begin position="1071"/>
        <end position="1100"/>
    </location>
</feature>
<name>A0ABQ5B2U7_9ASTR</name>
<reference evidence="7" key="2">
    <citation type="submission" date="2022-01" db="EMBL/GenBank/DDBJ databases">
        <authorList>
            <person name="Yamashiro T."/>
            <person name="Shiraishi A."/>
            <person name="Satake H."/>
            <person name="Nakayama K."/>
        </authorList>
    </citation>
    <scope>NUCLEOTIDE SEQUENCE</scope>
</reference>
<gene>
    <name evidence="7" type="ORF">Tco_0843687</name>
</gene>
<dbReference type="Pfam" id="PF14223">
    <property type="entry name" value="Retrotran_gag_2"/>
    <property type="match status" value="1"/>
</dbReference>
<dbReference type="Pfam" id="PF07727">
    <property type="entry name" value="RVT_2"/>
    <property type="match status" value="1"/>
</dbReference>
<dbReference type="InterPro" id="IPR012337">
    <property type="entry name" value="RNaseH-like_sf"/>
</dbReference>
<evidence type="ECO:0000256" key="1">
    <source>
        <dbReference type="ARBA" id="ARBA00022670"/>
    </source>
</evidence>
<accession>A0ABQ5B2U7</accession>
<keyword evidence="2" id="KW-0479">Metal-binding</keyword>
<feature type="region of interest" description="Disordered" evidence="5">
    <location>
        <begin position="185"/>
        <end position="215"/>
    </location>
</feature>
<evidence type="ECO:0000259" key="6">
    <source>
        <dbReference type="PROSITE" id="PS50994"/>
    </source>
</evidence>
<organism evidence="7 8">
    <name type="scientific">Tanacetum coccineum</name>
    <dbReference type="NCBI Taxonomy" id="301880"/>
    <lineage>
        <taxon>Eukaryota</taxon>
        <taxon>Viridiplantae</taxon>
        <taxon>Streptophyta</taxon>
        <taxon>Embryophyta</taxon>
        <taxon>Tracheophyta</taxon>
        <taxon>Spermatophyta</taxon>
        <taxon>Magnoliopsida</taxon>
        <taxon>eudicotyledons</taxon>
        <taxon>Gunneridae</taxon>
        <taxon>Pentapetalae</taxon>
        <taxon>asterids</taxon>
        <taxon>campanulids</taxon>
        <taxon>Asterales</taxon>
        <taxon>Asteraceae</taxon>
        <taxon>Asteroideae</taxon>
        <taxon>Anthemideae</taxon>
        <taxon>Anthemidinae</taxon>
        <taxon>Tanacetum</taxon>
    </lineage>
</organism>
<protein>
    <submittedName>
        <fullName evidence="7">Ribonuclease H-like domain-containing protein</fullName>
    </submittedName>
</protein>
<evidence type="ECO:0000256" key="3">
    <source>
        <dbReference type="ARBA" id="ARBA00022801"/>
    </source>
</evidence>
<dbReference type="InterPro" id="IPR001584">
    <property type="entry name" value="Integrase_cat-core"/>
</dbReference>
<keyword evidence="4" id="KW-0175">Coiled coil</keyword>
<comment type="caution">
    <text evidence="7">The sequence shown here is derived from an EMBL/GenBank/DDBJ whole genome shotgun (WGS) entry which is preliminary data.</text>
</comment>
<evidence type="ECO:0000256" key="4">
    <source>
        <dbReference type="SAM" id="Coils"/>
    </source>
</evidence>